<keyword evidence="4" id="KW-1133">Transmembrane helix</keyword>
<feature type="transmembrane region" description="Helical" evidence="4">
    <location>
        <begin position="182"/>
        <end position="209"/>
    </location>
</feature>
<dbReference type="GO" id="GO:0030246">
    <property type="term" value="F:carbohydrate binding"/>
    <property type="evidence" value="ECO:0007669"/>
    <property type="project" value="UniProtKB-UniRule"/>
</dbReference>
<comment type="function">
    <text evidence="1">Does not bind lactose, and may not bind carbohydrates.</text>
</comment>
<dbReference type="AlphaFoldDB" id="A0A671WBK6"/>
<keyword evidence="4" id="KW-0812">Transmembrane</keyword>
<evidence type="ECO:0000256" key="2">
    <source>
        <dbReference type="ARBA" id="ARBA00022734"/>
    </source>
</evidence>
<organism evidence="6 7">
    <name type="scientific">Sparus aurata</name>
    <name type="common">Gilthead sea bream</name>
    <dbReference type="NCBI Taxonomy" id="8175"/>
    <lineage>
        <taxon>Eukaryota</taxon>
        <taxon>Metazoa</taxon>
        <taxon>Chordata</taxon>
        <taxon>Craniata</taxon>
        <taxon>Vertebrata</taxon>
        <taxon>Euteleostomi</taxon>
        <taxon>Actinopterygii</taxon>
        <taxon>Neopterygii</taxon>
        <taxon>Teleostei</taxon>
        <taxon>Neoteleostei</taxon>
        <taxon>Acanthomorphata</taxon>
        <taxon>Eupercaria</taxon>
        <taxon>Spariformes</taxon>
        <taxon>Sparidae</taxon>
        <taxon>Sparus</taxon>
    </lineage>
</organism>
<protein>
    <recommendedName>
        <fullName evidence="3">Galectin</fullName>
    </recommendedName>
</protein>
<dbReference type="Pfam" id="PF00337">
    <property type="entry name" value="Gal-bind_lectin"/>
    <property type="match status" value="1"/>
</dbReference>
<dbReference type="PANTHER" id="PTHR11346">
    <property type="entry name" value="GALECTIN"/>
    <property type="match status" value="1"/>
</dbReference>
<sequence length="275" mass="30261">MISFFISSFQKWVFPQKSLTDGNKASVLSADRDADRTLAVPFRGPITGGMQPGKKVVVVGVVDPRPDRFYVALTCGRGTSGEPPLDVALELCVRFRDRQVLRRACVSGSWGDVDRAVPFFPFIRDLPFKVPTSVHTLNLCPHTDVETVSTSVRSFFVCLVCFVSLCCVLCLFVIVLSLCSCFVSLCCVLCLFVVVLSLCCVLCLFVVVLPLCSCFVCLYSCFVCLNSCFVSLWLLCLFVAVLCLFVIVVSLCSCFVCLCSYFLPVCSCFVSFPSL</sequence>
<reference evidence="6" key="3">
    <citation type="submission" date="2025-09" db="UniProtKB">
        <authorList>
            <consortium name="Ensembl"/>
        </authorList>
    </citation>
    <scope>IDENTIFICATION</scope>
</reference>
<dbReference type="InterPro" id="IPR013320">
    <property type="entry name" value="ConA-like_dom_sf"/>
</dbReference>
<reference evidence="6" key="2">
    <citation type="submission" date="2025-08" db="UniProtKB">
        <authorList>
            <consortium name="Ensembl"/>
        </authorList>
    </citation>
    <scope>IDENTIFICATION</scope>
</reference>
<accession>A0A671WBK6</accession>
<proteinExistence type="predicted"/>
<evidence type="ECO:0000313" key="6">
    <source>
        <dbReference type="Ensembl" id="ENSSAUP00010036433.1"/>
    </source>
</evidence>
<dbReference type="SUPFAM" id="SSF49899">
    <property type="entry name" value="Concanavalin A-like lectins/glucanases"/>
    <property type="match status" value="1"/>
</dbReference>
<keyword evidence="2 3" id="KW-0430">Lectin</keyword>
<dbReference type="SMART" id="SM00908">
    <property type="entry name" value="Gal-bind_lectin"/>
    <property type="match status" value="1"/>
</dbReference>
<evidence type="ECO:0000256" key="4">
    <source>
        <dbReference type="SAM" id="Phobius"/>
    </source>
</evidence>
<feature type="domain" description="Galectin" evidence="5">
    <location>
        <begin position="42"/>
        <end position="184"/>
    </location>
</feature>
<dbReference type="Ensembl" id="ENSSAUT00010038358.1">
    <property type="protein sequence ID" value="ENSSAUP00010036433.1"/>
    <property type="gene ID" value="ENSSAUG00010015392.1"/>
</dbReference>
<dbReference type="GeneTree" id="ENSGT00940000155337"/>
<dbReference type="PROSITE" id="PS51304">
    <property type="entry name" value="GALECTIN"/>
    <property type="match status" value="1"/>
</dbReference>
<feature type="transmembrane region" description="Helical" evidence="4">
    <location>
        <begin position="155"/>
        <end position="176"/>
    </location>
</feature>
<keyword evidence="7" id="KW-1185">Reference proteome</keyword>
<dbReference type="Gene3D" id="2.60.120.200">
    <property type="match status" value="1"/>
</dbReference>
<dbReference type="Proteomes" id="UP000472265">
    <property type="component" value="Chromosome 1"/>
</dbReference>
<keyword evidence="4" id="KW-0472">Membrane</keyword>
<gene>
    <name evidence="6" type="primary">LOC115593103</name>
</gene>
<dbReference type="InterPro" id="IPR044156">
    <property type="entry name" value="Galectin-like"/>
</dbReference>
<evidence type="ECO:0000259" key="5">
    <source>
        <dbReference type="PROSITE" id="PS51304"/>
    </source>
</evidence>
<dbReference type="SMART" id="SM00276">
    <property type="entry name" value="GLECT"/>
    <property type="match status" value="1"/>
</dbReference>
<evidence type="ECO:0000256" key="1">
    <source>
        <dbReference type="ARBA" id="ARBA00003397"/>
    </source>
</evidence>
<dbReference type="InParanoid" id="A0A671WBK6"/>
<name>A0A671WBK6_SPAAU</name>
<feature type="transmembrane region" description="Helical" evidence="4">
    <location>
        <begin position="247"/>
        <end position="272"/>
    </location>
</feature>
<dbReference type="InterPro" id="IPR001079">
    <property type="entry name" value="Galectin_CRD"/>
</dbReference>
<feature type="transmembrane region" description="Helical" evidence="4">
    <location>
        <begin position="216"/>
        <end position="241"/>
    </location>
</feature>
<evidence type="ECO:0000313" key="7">
    <source>
        <dbReference type="Proteomes" id="UP000472265"/>
    </source>
</evidence>
<evidence type="ECO:0000256" key="3">
    <source>
        <dbReference type="RuleBase" id="RU102079"/>
    </source>
</evidence>
<dbReference type="PANTHER" id="PTHR11346:SF98">
    <property type="entry name" value="GALECTIN-RELATED PROTEIN"/>
    <property type="match status" value="1"/>
</dbReference>
<reference evidence="6" key="1">
    <citation type="submission" date="2021-04" db="EMBL/GenBank/DDBJ databases">
        <authorList>
            <consortium name="Wellcome Sanger Institute Data Sharing"/>
        </authorList>
    </citation>
    <scope>NUCLEOTIDE SEQUENCE [LARGE SCALE GENOMIC DNA]</scope>
</reference>